<evidence type="ECO:0000256" key="5">
    <source>
        <dbReference type="ARBA" id="ARBA00041867"/>
    </source>
</evidence>
<keyword evidence="2" id="KW-0808">Transferase</keyword>
<evidence type="ECO:0000256" key="1">
    <source>
        <dbReference type="ARBA" id="ARBA00022603"/>
    </source>
</evidence>
<dbReference type="Gene3D" id="3.40.50.150">
    <property type="entry name" value="Vaccinia Virus protein VP39"/>
    <property type="match status" value="1"/>
</dbReference>
<dbReference type="Proteomes" id="UP000316079">
    <property type="component" value="Unassembled WGS sequence"/>
</dbReference>
<dbReference type="GO" id="GO:0032259">
    <property type="term" value="P:methylation"/>
    <property type="evidence" value="ECO:0007669"/>
    <property type="project" value="UniProtKB-KW"/>
</dbReference>
<dbReference type="OrthoDB" id="194386at2759"/>
<dbReference type="GO" id="GO:0016279">
    <property type="term" value="F:protein-lysine N-methyltransferase activity"/>
    <property type="evidence" value="ECO:0007669"/>
    <property type="project" value="TreeGrafter"/>
</dbReference>
<reference evidence="8 9" key="1">
    <citation type="journal article" date="2019" name="Sci. Data">
        <title>Hybrid genome assembly and annotation of Danionella translucida.</title>
        <authorList>
            <person name="Kadobianskyi M."/>
            <person name="Schulze L."/>
            <person name="Schuelke M."/>
            <person name="Judkewitz B."/>
        </authorList>
    </citation>
    <scope>NUCLEOTIDE SEQUENCE [LARGE SCALE GENOMIC DNA]</scope>
    <source>
        <strain evidence="8 9">Bolton</strain>
    </source>
</reference>
<dbReference type="Pfam" id="PF06325">
    <property type="entry name" value="PrmA"/>
    <property type="match status" value="1"/>
</dbReference>
<dbReference type="SUPFAM" id="SSF53335">
    <property type="entry name" value="S-adenosyl-L-methionine-dependent methyltransferases"/>
    <property type="match status" value="1"/>
</dbReference>
<dbReference type="STRING" id="623744.A0A553QLP6"/>
<evidence type="ECO:0000256" key="3">
    <source>
        <dbReference type="ARBA" id="ARBA00037932"/>
    </source>
</evidence>
<dbReference type="InterPro" id="IPR050078">
    <property type="entry name" value="Ribosomal_L11_MeTrfase_PrmA"/>
</dbReference>
<comment type="caution">
    <text evidence="8">The sequence shown here is derived from an EMBL/GenBank/DDBJ whole genome shotgun (WGS) entry which is preliminary data.</text>
</comment>
<dbReference type="InterPro" id="IPR029063">
    <property type="entry name" value="SAM-dependent_MTases_sf"/>
</dbReference>
<proteinExistence type="inferred from homology"/>
<sequence length="253" mass="28707">MLVCVCKKAYLNRVQRGLWGLQFRHKSADVRSEADIKRFIIDNTEIVNCESLTPEISLRLFTPRCRFWTERPELWPFPDPYWAIYWPGGQALARYLLNNPEVCAGGKVLDLGCGCGASAIAAKLSGASHVVANDIDPMAAVAVAVNCEVNGLEPLPRVTENMIDSKPEEWDLVLLGDMFYDEHLANRLHRWLQMCVTRNRTQVLIGEPGRAQFESHSIRKFLRRLAHFELPESVKEENYGLTGSSVWSYTPDQ</sequence>
<comment type="similarity">
    <text evidence="3">Belongs to the methyltransferase superfamily. ETFBKMT family.</text>
</comment>
<dbReference type="GO" id="GO:0005759">
    <property type="term" value="C:mitochondrial matrix"/>
    <property type="evidence" value="ECO:0007669"/>
    <property type="project" value="TreeGrafter"/>
</dbReference>
<dbReference type="AlphaFoldDB" id="A0A553QLP6"/>
<evidence type="ECO:0000313" key="9">
    <source>
        <dbReference type="Proteomes" id="UP000316079"/>
    </source>
</evidence>
<evidence type="ECO:0000256" key="4">
    <source>
        <dbReference type="ARBA" id="ARBA00040322"/>
    </source>
</evidence>
<comment type="catalytic activity">
    <reaction evidence="7">
        <text>L-lysyl-[protein] + 3 S-adenosyl-L-methionine = N(6),N(6),N(6)-trimethyl-L-lysyl-[protein] + 3 S-adenosyl-L-homocysteine + 3 H(+)</text>
        <dbReference type="Rhea" id="RHEA:54192"/>
        <dbReference type="Rhea" id="RHEA-COMP:9752"/>
        <dbReference type="Rhea" id="RHEA-COMP:13826"/>
        <dbReference type="ChEBI" id="CHEBI:15378"/>
        <dbReference type="ChEBI" id="CHEBI:29969"/>
        <dbReference type="ChEBI" id="CHEBI:57856"/>
        <dbReference type="ChEBI" id="CHEBI:59789"/>
        <dbReference type="ChEBI" id="CHEBI:61961"/>
    </reaction>
    <physiologicalReaction direction="left-to-right" evidence="7">
        <dbReference type="Rhea" id="RHEA:54193"/>
    </physiologicalReaction>
</comment>
<name>A0A553QLP6_9TELE</name>
<organism evidence="8 9">
    <name type="scientific">Danionella cerebrum</name>
    <dbReference type="NCBI Taxonomy" id="2873325"/>
    <lineage>
        <taxon>Eukaryota</taxon>
        <taxon>Metazoa</taxon>
        <taxon>Chordata</taxon>
        <taxon>Craniata</taxon>
        <taxon>Vertebrata</taxon>
        <taxon>Euteleostomi</taxon>
        <taxon>Actinopterygii</taxon>
        <taxon>Neopterygii</taxon>
        <taxon>Teleostei</taxon>
        <taxon>Ostariophysi</taxon>
        <taxon>Cypriniformes</taxon>
        <taxon>Danionidae</taxon>
        <taxon>Danioninae</taxon>
        <taxon>Danionella</taxon>
    </lineage>
</organism>
<dbReference type="PANTHER" id="PTHR43648">
    <property type="entry name" value="ELECTRON TRANSFER FLAVOPROTEIN BETA SUBUNIT LYSINE METHYLTRANSFERASE"/>
    <property type="match status" value="1"/>
</dbReference>
<evidence type="ECO:0000256" key="6">
    <source>
        <dbReference type="ARBA" id="ARBA00042266"/>
    </source>
</evidence>
<keyword evidence="1" id="KW-0489">Methyltransferase</keyword>
<evidence type="ECO:0000256" key="2">
    <source>
        <dbReference type="ARBA" id="ARBA00022679"/>
    </source>
</evidence>
<dbReference type="CDD" id="cd02440">
    <property type="entry name" value="AdoMet_MTases"/>
    <property type="match status" value="1"/>
</dbReference>
<keyword evidence="9" id="KW-1185">Reference proteome</keyword>
<gene>
    <name evidence="8" type="ORF">DNTS_024687</name>
</gene>
<dbReference type="EMBL" id="SRMA01025789">
    <property type="protein sequence ID" value="TRY90912.1"/>
    <property type="molecule type" value="Genomic_DNA"/>
</dbReference>
<dbReference type="PANTHER" id="PTHR43648:SF1">
    <property type="entry name" value="ELECTRON TRANSFER FLAVOPROTEIN BETA SUBUNIT LYSINE METHYLTRANSFERASE"/>
    <property type="match status" value="1"/>
</dbReference>
<protein>
    <recommendedName>
        <fullName evidence="4">Electron transfer flavoprotein beta subunit lysine methyltransferase</fullName>
    </recommendedName>
    <alternativeName>
        <fullName evidence="6">ETFB lysine methyltransferase</fullName>
    </alternativeName>
    <alternativeName>
        <fullName evidence="5">Protein N-lysine methyltransferase METTL20</fullName>
    </alternativeName>
</protein>
<evidence type="ECO:0000313" key="8">
    <source>
        <dbReference type="EMBL" id="TRY90912.1"/>
    </source>
</evidence>
<accession>A0A553QLP6</accession>
<evidence type="ECO:0000256" key="7">
    <source>
        <dbReference type="ARBA" id="ARBA00049497"/>
    </source>
</evidence>